<keyword evidence="1" id="KW-0812">Transmembrane</keyword>
<dbReference type="EMBL" id="JBEPCU010001427">
    <property type="protein sequence ID" value="MER6983581.1"/>
    <property type="molecule type" value="Genomic_DNA"/>
</dbReference>
<evidence type="ECO:0000313" key="3">
    <source>
        <dbReference type="Proteomes" id="UP001458415"/>
    </source>
</evidence>
<evidence type="ECO:0000256" key="1">
    <source>
        <dbReference type="SAM" id="Phobius"/>
    </source>
</evidence>
<evidence type="ECO:0000313" key="2">
    <source>
        <dbReference type="EMBL" id="MER6983581.1"/>
    </source>
</evidence>
<name>A0ABV1WIK2_9ACTN</name>
<comment type="caution">
    <text evidence="2">The sequence shown here is derived from an EMBL/GenBank/DDBJ whole genome shotgun (WGS) entry which is preliminary data.</text>
</comment>
<feature type="transmembrane region" description="Helical" evidence="1">
    <location>
        <begin position="136"/>
        <end position="157"/>
    </location>
</feature>
<feature type="non-terminal residue" evidence="2">
    <location>
        <position position="1"/>
    </location>
</feature>
<gene>
    <name evidence="2" type="ORF">ABT317_43185</name>
</gene>
<dbReference type="Proteomes" id="UP001458415">
    <property type="component" value="Unassembled WGS sequence"/>
</dbReference>
<feature type="transmembrane region" description="Helical" evidence="1">
    <location>
        <begin position="12"/>
        <end position="33"/>
    </location>
</feature>
<proteinExistence type="predicted"/>
<accession>A0ABV1WIK2</accession>
<keyword evidence="3" id="KW-1185">Reference proteome</keyword>
<reference evidence="2 3" key="1">
    <citation type="submission" date="2024-06" db="EMBL/GenBank/DDBJ databases">
        <title>The Natural Products Discovery Center: Release of the First 8490 Sequenced Strains for Exploring Actinobacteria Biosynthetic Diversity.</title>
        <authorList>
            <person name="Kalkreuter E."/>
            <person name="Kautsar S.A."/>
            <person name="Yang D."/>
            <person name="Bader C.D."/>
            <person name="Teijaro C.N."/>
            <person name="Fluegel L."/>
            <person name="Davis C.M."/>
            <person name="Simpson J.R."/>
            <person name="Lauterbach L."/>
            <person name="Steele A.D."/>
            <person name="Gui C."/>
            <person name="Meng S."/>
            <person name="Li G."/>
            <person name="Viehrig K."/>
            <person name="Ye F."/>
            <person name="Su P."/>
            <person name="Kiefer A.F."/>
            <person name="Nichols A."/>
            <person name="Cepeda A.J."/>
            <person name="Yan W."/>
            <person name="Fan B."/>
            <person name="Jiang Y."/>
            <person name="Adhikari A."/>
            <person name="Zheng C.-J."/>
            <person name="Schuster L."/>
            <person name="Cowan T.M."/>
            <person name="Smanski M.J."/>
            <person name="Chevrette M.G."/>
            <person name="De Carvalho L.P.S."/>
            <person name="Shen B."/>
        </authorList>
    </citation>
    <scope>NUCLEOTIDE SEQUENCE [LARGE SCALE GENOMIC DNA]</scope>
    <source>
        <strain evidence="2 3">NPDC000634</strain>
    </source>
</reference>
<protein>
    <submittedName>
        <fullName evidence="2">Uncharacterized protein</fullName>
    </submittedName>
</protein>
<keyword evidence="1" id="KW-1133">Transmembrane helix</keyword>
<organism evidence="2 3">
    <name type="scientific">Streptomyces carpinensis</name>
    <dbReference type="NCBI Taxonomy" id="66369"/>
    <lineage>
        <taxon>Bacteria</taxon>
        <taxon>Bacillati</taxon>
        <taxon>Actinomycetota</taxon>
        <taxon>Actinomycetes</taxon>
        <taxon>Kitasatosporales</taxon>
        <taxon>Streptomycetaceae</taxon>
        <taxon>Streptomyces</taxon>
    </lineage>
</organism>
<feature type="transmembrane region" description="Helical" evidence="1">
    <location>
        <begin position="108"/>
        <end position="130"/>
    </location>
</feature>
<keyword evidence="1" id="KW-0472">Membrane</keyword>
<sequence>FAAATTVLACLNWPAISTFLLVLAALVAGFALTRRTGRTTDEPVEAANPPGWDLPLRMIVATGVVMGIIALAPVIGPHLAGLLSPFPVFGVVMAVFTHHTHGPNAAIAVLDGLVMGLAAPAVFFLALALALPSLGFMAFAVAALAALATQAGTMFAIPADNTGATAEPDRA</sequence>